<name>A0A9P0ABJ5_BEMTA</name>
<feature type="region of interest" description="Disordered" evidence="7">
    <location>
        <begin position="1"/>
        <end position="21"/>
    </location>
</feature>
<proteinExistence type="inferred from homology"/>
<protein>
    <recommendedName>
        <fullName evidence="4">Integrator complex subunit 7</fullName>
    </recommendedName>
</protein>
<dbReference type="Pfam" id="PF24437">
    <property type="entry name" value="INTS7_HB"/>
    <property type="match status" value="1"/>
</dbReference>
<evidence type="ECO:0000256" key="6">
    <source>
        <dbReference type="ARBA" id="ARBA00023242"/>
    </source>
</evidence>
<feature type="domain" description="Integrator complex subunit 7 N-terminal" evidence="9">
    <location>
        <begin position="25"/>
        <end position="512"/>
    </location>
</feature>
<feature type="domain" description="Integrator complex subunit 7 C-terminal" evidence="8">
    <location>
        <begin position="776"/>
        <end position="889"/>
    </location>
</feature>
<dbReference type="KEGG" id="btab:109033462"/>
<evidence type="ECO:0000259" key="9">
    <source>
        <dbReference type="Pfam" id="PF24436"/>
    </source>
</evidence>
<dbReference type="GO" id="GO:0032039">
    <property type="term" value="C:integrator complex"/>
    <property type="evidence" value="ECO:0007669"/>
    <property type="project" value="InterPro"/>
</dbReference>
<evidence type="ECO:0000256" key="3">
    <source>
        <dbReference type="ARBA" id="ARBA00008565"/>
    </source>
</evidence>
<dbReference type="InterPro" id="IPR016024">
    <property type="entry name" value="ARM-type_fold"/>
</dbReference>
<organism evidence="11 12">
    <name type="scientific">Bemisia tabaci</name>
    <name type="common">Sweetpotato whitefly</name>
    <name type="synonym">Aleurodes tabaci</name>
    <dbReference type="NCBI Taxonomy" id="7038"/>
    <lineage>
        <taxon>Eukaryota</taxon>
        <taxon>Metazoa</taxon>
        <taxon>Ecdysozoa</taxon>
        <taxon>Arthropoda</taxon>
        <taxon>Hexapoda</taxon>
        <taxon>Insecta</taxon>
        <taxon>Pterygota</taxon>
        <taxon>Neoptera</taxon>
        <taxon>Paraneoptera</taxon>
        <taxon>Hemiptera</taxon>
        <taxon>Sternorrhyncha</taxon>
        <taxon>Aleyrodoidea</taxon>
        <taxon>Aleyrodidae</taxon>
        <taxon>Aleyrodinae</taxon>
        <taxon>Bemisia</taxon>
    </lineage>
</organism>
<dbReference type="EMBL" id="OU963865">
    <property type="protein sequence ID" value="CAH0388092.1"/>
    <property type="molecule type" value="Genomic_DNA"/>
</dbReference>
<reference evidence="11" key="1">
    <citation type="submission" date="2021-12" db="EMBL/GenBank/DDBJ databases">
        <authorList>
            <person name="King R."/>
        </authorList>
    </citation>
    <scope>NUCLEOTIDE SEQUENCE</scope>
</reference>
<dbReference type="InterPro" id="IPR011989">
    <property type="entry name" value="ARM-like"/>
</dbReference>
<dbReference type="InterPro" id="IPR054519">
    <property type="entry name" value="INTS7_C"/>
</dbReference>
<dbReference type="PANTHER" id="PTHR13322:SF2">
    <property type="entry name" value="INTEGRATOR COMPLEX SUBUNIT 7"/>
    <property type="match status" value="1"/>
</dbReference>
<comment type="similarity">
    <text evidence="3">Belongs to the Integrator subunit 7 family.</text>
</comment>
<keyword evidence="6" id="KW-0539">Nucleus</keyword>
<dbReference type="Pfam" id="PF22965">
    <property type="entry name" value="INTS7_C"/>
    <property type="match status" value="1"/>
</dbReference>
<sequence length="914" mass="102056">MLSSRLTSISENPVGEPEQDANSALTELDKGLRSQKIGEQCEAIVRFPKLFEKYPFPILINSSFLKLADVFRVGNNFLRIWVLRVCQQSEKHLDKILNVDEFVRRIYSVIHSNDPVARAFTLRTLGSVAAIIPEREQVHHSIRSSLDSHDSVEIEAAIYAAMQFAAQSKLFAVSMCNKIWDMIQGLNTPASMKLKLIPILQHMHHDTATAAMVRSVCTDLLPKYPAQDFVIVTLKTLTQLATATLVDIAPQVKLLLSYLHDPRSSVRYSALSCLHVLAKKGAHYWPEEAVLMLIEATREIQNKKLTSYVLDVLIVLSQSSAICHAHHHQDSTLMQLCHEVCYYQETTITAKAVKIISQIYCYCYEQGLPVGEEDIDHVESLLLLTCCDPTSEKGLVSCLESVVLLCRKVPHTRIKFAELILSQIVHEEGNLNPHLCKALVSIGGLQSGILCNFLTDILNLLRKPNLQPHIKTMLCTLIFQTKAGQPIEEGIEFETVAWEAYRVARSAAKYGHFDVSAKIFKAQRDIISSEHLHFWLASLEQLSLGEAVLKADSENIKTLDRFGAAVAHYCKAMAAFKAASTPAQTLTFQSEYVALRCEMLQNLSQLYATCNTIQTVPPPAIAQTLIQNNREDLLRFGHIVNQLRKRAKELRSCGENYWKLYQTAFDADPISLLNIQLCQHFCVLLAHNVEAAVLPNQQSDDPVLDPSLLKEKNNNLGVQMMAQACHQISSIAKSVPTKPLTFEYILCLQRQVEHLISSPFCYPRFFFQVLQSTSVKLAVSPQPRVSGEWLTVVNGSQLTIKVEGVIQHGRIPSLFRSIQNISITVTSQLTSRNPSAADSKVHDTGSTLNQILTPHHDFFTGEFLLGFPCGGQFTVTAEAAVIDQLGGLWHTGPKSTFNVKVHEDNVPSRPRTAL</sequence>
<dbReference type="Proteomes" id="UP001152759">
    <property type="component" value="Chromosome 4"/>
</dbReference>
<evidence type="ECO:0000256" key="5">
    <source>
        <dbReference type="ARBA" id="ARBA00022490"/>
    </source>
</evidence>
<dbReference type="InterPro" id="IPR033060">
    <property type="entry name" value="INTS7"/>
</dbReference>
<keyword evidence="12" id="KW-1185">Reference proteome</keyword>
<evidence type="ECO:0000313" key="11">
    <source>
        <dbReference type="EMBL" id="CAH0388092.1"/>
    </source>
</evidence>
<dbReference type="PANTHER" id="PTHR13322">
    <property type="entry name" value="C1ORF73 PROTEIN"/>
    <property type="match status" value="1"/>
</dbReference>
<dbReference type="AlphaFoldDB" id="A0A9P0ABJ5"/>
<keyword evidence="5" id="KW-0963">Cytoplasm</keyword>
<evidence type="ECO:0000259" key="8">
    <source>
        <dbReference type="Pfam" id="PF22965"/>
    </source>
</evidence>
<feature type="domain" description="Integrator complex subunit 7 helical bundle" evidence="10">
    <location>
        <begin position="515"/>
        <end position="691"/>
    </location>
</feature>
<evidence type="ECO:0000256" key="7">
    <source>
        <dbReference type="SAM" id="MobiDB-lite"/>
    </source>
</evidence>
<dbReference type="SUPFAM" id="SSF48371">
    <property type="entry name" value="ARM repeat"/>
    <property type="match status" value="1"/>
</dbReference>
<evidence type="ECO:0000313" key="12">
    <source>
        <dbReference type="Proteomes" id="UP001152759"/>
    </source>
</evidence>
<evidence type="ECO:0000256" key="4">
    <source>
        <dbReference type="ARBA" id="ARBA00015336"/>
    </source>
</evidence>
<comment type="subcellular location">
    <subcellularLocation>
        <location evidence="2">Cytoplasm</location>
    </subcellularLocation>
    <subcellularLocation>
        <location evidence="1">Nucleus</location>
    </subcellularLocation>
</comment>
<evidence type="ECO:0000256" key="2">
    <source>
        <dbReference type="ARBA" id="ARBA00004496"/>
    </source>
</evidence>
<evidence type="ECO:0000259" key="10">
    <source>
        <dbReference type="Pfam" id="PF24437"/>
    </source>
</evidence>
<dbReference type="GO" id="GO:0034472">
    <property type="term" value="P:snRNA 3'-end processing"/>
    <property type="evidence" value="ECO:0007669"/>
    <property type="project" value="TreeGrafter"/>
</dbReference>
<feature type="compositionally biased region" description="Polar residues" evidence="7">
    <location>
        <begin position="1"/>
        <end position="11"/>
    </location>
</feature>
<evidence type="ECO:0000256" key="1">
    <source>
        <dbReference type="ARBA" id="ARBA00004123"/>
    </source>
</evidence>
<dbReference type="Gene3D" id="1.25.10.10">
    <property type="entry name" value="Leucine-rich Repeat Variant"/>
    <property type="match status" value="1"/>
</dbReference>
<gene>
    <name evidence="11" type="ORF">BEMITA_LOCUS7034</name>
</gene>
<dbReference type="InterPro" id="IPR056517">
    <property type="entry name" value="INTS7_HB"/>
</dbReference>
<dbReference type="GO" id="GO:0005737">
    <property type="term" value="C:cytoplasm"/>
    <property type="evidence" value="ECO:0007669"/>
    <property type="project" value="UniProtKB-SubCell"/>
</dbReference>
<dbReference type="InterPro" id="IPR056516">
    <property type="entry name" value="INTS7_N"/>
</dbReference>
<accession>A0A9P0ABJ5</accession>
<dbReference type="Pfam" id="PF24436">
    <property type="entry name" value="INTS7_N"/>
    <property type="match status" value="1"/>
</dbReference>